<dbReference type="AlphaFoldDB" id="A0A8X6F3F2"/>
<name>A0A8X6F3F2_TRICU</name>
<gene>
    <name evidence="2" type="ORF">TNCT_642161</name>
</gene>
<keyword evidence="3" id="KW-1185">Reference proteome</keyword>
<evidence type="ECO:0000313" key="2">
    <source>
        <dbReference type="EMBL" id="GFQ68982.1"/>
    </source>
</evidence>
<dbReference type="Proteomes" id="UP000887116">
    <property type="component" value="Unassembled WGS sequence"/>
</dbReference>
<feature type="region of interest" description="Disordered" evidence="1">
    <location>
        <begin position="56"/>
        <end position="85"/>
    </location>
</feature>
<organism evidence="2 3">
    <name type="scientific">Trichonephila clavata</name>
    <name type="common">Joro spider</name>
    <name type="synonym">Nephila clavata</name>
    <dbReference type="NCBI Taxonomy" id="2740835"/>
    <lineage>
        <taxon>Eukaryota</taxon>
        <taxon>Metazoa</taxon>
        <taxon>Ecdysozoa</taxon>
        <taxon>Arthropoda</taxon>
        <taxon>Chelicerata</taxon>
        <taxon>Arachnida</taxon>
        <taxon>Araneae</taxon>
        <taxon>Araneomorphae</taxon>
        <taxon>Entelegynae</taxon>
        <taxon>Araneoidea</taxon>
        <taxon>Nephilidae</taxon>
        <taxon>Trichonephila</taxon>
    </lineage>
</organism>
<proteinExistence type="predicted"/>
<accession>A0A8X6F3F2</accession>
<sequence length="85" mass="9506">MSEILFPPQKPFDIRFDFSDSFTHENRRMFSNRAGICQGVLFLGQSCPGLKNSSLKGKKELGTKPKTVDQEIPDSLNTSATEIQV</sequence>
<dbReference type="EMBL" id="BMAO01000753">
    <property type="protein sequence ID" value="GFQ68982.1"/>
    <property type="molecule type" value="Genomic_DNA"/>
</dbReference>
<feature type="compositionally biased region" description="Basic and acidic residues" evidence="1">
    <location>
        <begin position="57"/>
        <end position="69"/>
    </location>
</feature>
<evidence type="ECO:0000256" key="1">
    <source>
        <dbReference type="SAM" id="MobiDB-lite"/>
    </source>
</evidence>
<evidence type="ECO:0000313" key="3">
    <source>
        <dbReference type="Proteomes" id="UP000887116"/>
    </source>
</evidence>
<protein>
    <submittedName>
        <fullName evidence="2">Uncharacterized protein</fullName>
    </submittedName>
</protein>
<dbReference type="OrthoDB" id="10559459at2759"/>
<comment type="caution">
    <text evidence="2">The sequence shown here is derived from an EMBL/GenBank/DDBJ whole genome shotgun (WGS) entry which is preliminary data.</text>
</comment>
<reference evidence="2" key="1">
    <citation type="submission" date="2020-07" db="EMBL/GenBank/DDBJ databases">
        <title>Multicomponent nature underlies the extraordinary mechanical properties of spider dragline silk.</title>
        <authorList>
            <person name="Kono N."/>
            <person name="Nakamura H."/>
            <person name="Mori M."/>
            <person name="Yoshida Y."/>
            <person name="Ohtoshi R."/>
            <person name="Malay A.D."/>
            <person name="Moran D.A.P."/>
            <person name="Tomita M."/>
            <person name="Numata K."/>
            <person name="Arakawa K."/>
        </authorList>
    </citation>
    <scope>NUCLEOTIDE SEQUENCE</scope>
</reference>
<feature type="compositionally biased region" description="Polar residues" evidence="1">
    <location>
        <begin position="75"/>
        <end position="85"/>
    </location>
</feature>